<evidence type="ECO:0000313" key="8">
    <source>
        <dbReference type="Proteomes" id="UP000241764"/>
    </source>
</evidence>
<sequence length="312" mass="35821">MKLDVDFDKKREIEVGSSGKVKFRFRDIAVEPGKSVSLKKDFAPDFTGGYDDKAGALEQVAANVQSLAAMQELLYAQDTYALLMIFQAMDAAGKDGAIRHVMSGVNPQGCHVTSFKSPSAEDLDHGYLWRASKALPGRGMIGIFNRSYYEEVLVVRVHPEFLAKQKLPPLDGGGDIWRRRFKEINNFEKYLRQNGTIILKFFLNLSKDEQKRRFLSRIDEPKKHWKFSAADCEERKYWDDYQKAFEEMLEHTSTEWAPWFVIPADNKWFARLAISQVASAALDRLDLSMPKSSEKRIEELKEIRRQLLAELA</sequence>
<accession>A0A2P7B528</accession>
<dbReference type="Pfam" id="PF03976">
    <property type="entry name" value="PPK2"/>
    <property type="match status" value="1"/>
</dbReference>
<comment type="caution">
    <text evidence="7">The sequence shown here is derived from an EMBL/GenBank/DDBJ whole genome shotgun (WGS) entry which is preliminary data.</text>
</comment>
<dbReference type="InterPro" id="IPR016898">
    <property type="entry name" value="Polyphosphate_phosphotransfera"/>
</dbReference>
<gene>
    <name evidence="7" type="ORF">CU103_22470</name>
</gene>
<evidence type="ECO:0000313" key="7">
    <source>
        <dbReference type="EMBL" id="PSH61577.1"/>
    </source>
</evidence>
<dbReference type="EMBL" id="PGGM01000012">
    <property type="protein sequence ID" value="PSH61577.1"/>
    <property type="molecule type" value="Genomic_DNA"/>
</dbReference>
<dbReference type="PANTHER" id="PTHR34383:SF3">
    <property type="entry name" value="POLYPHOSPHATE:AMP PHOSPHOTRANSFERASE"/>
    <property type="match status" value="1"/>
</dbReference>
<evidence type="ECO:0000256" key="2">
    <source>
        <dbReference type="ARBA" id="ARBA00022679"/>
    </source>
</evidence>
<feature type="domain" description="Polyphosphate kinase-2-related" evidence="6">
    <location>
        <begin position="57"/>
        <end position="283"/>
    </location>
</feature>
<dbReference type="GO" id="GO:0008976">
    <property type="term" value="F:polyphosphate kinase activity"/>
    <property type="evidence" value="ECO:0007669"/>
    <property type="project" value="InterPro"/>
</dbReference>
<keyword evidence="4" id="KW-0066">ATP synthesis</keyword>
<dbReference type="InterPro" id="IPR027417">
    <property type="entry name" value="P-loop_NTPase"/>
</dbReference>
<dbReference type="NCBIfam" id="TIGR03709">
    <property type="entry name" value="PPK2_rel_1"/>
    <property type="match status" value="1"/>
</dbReference>
<evidence type="ECO:0000256" key="1">
    <source>
        <dbReference type="ARBA" id="ARBA00009924"/>
    </source>
</evidence>
<dbReference type="GO" id="GO:0006797">
    <property type="term" value="P:polyphosphate metabolic process"/>
    <property type="evidence" value="ECO:0007669"/>
    <property type="project" value="InterPro"/>
</dbReference>
<dbReference type="PIRSF" id="PIRSF028756">
    <property type="entry name" value="PPK2_prd"/>
    <property type="match status" value="1"/>
</dbReference>
<evidence type="ECO:0000256" key="5">
    <source>
        <dbReference type="ARBA" id="ARBA00024500"/>
    </source>
</evidence>
<dbReference type="Gene3D" id="3.40.50.300">
    <property type="entry name" value="P-loop containing nucleotide triphosphate hydrolases"/>
    <property type="match status" value="1"/>
</dbReference>
<comment type="similarity">
    <text evidence="1">Belongs to the polyphosphate kinase 2 (PPK2) family. Class I subfamily.</text>
</comment>
<proteinExistence type="inferred from homology"/>
<dbReference type="PANTHER" id="PTHR34383">
    <property type="entry name" value="POLYPHOSPHATE:AMP PHOSPHOTRANSFERASE-RELATED"/>
    <property type="match status" value="1"/>
</dbReference>
<dbReference type="SUPFAM" id="SSF52540">
    <property type="entry name" value="P-loop containing nucleoside triphosphate hydrolases"/>
    <property type="match status" value="1"/>
</dbReference>
<keyword evidence="8" id="KW-1185">Reference proteome</keyword>
<evidence type="ECO:0000256" key="3">
    <source>
        <dbReference type="ARBA" id="ARBA00022777"/>
    </source>
</evidence>
<dbReference type="InterPro" id="IPR022300">
    <property type="entry name" value="PPK2-rel_1"/>
</dbReference>
<evidence type="ECO:0000256" key="4">
    <source>
        <dbReference type="ARBA" id="ARBA00023310"/>
    </source>
</evidence>
<comment type="catalytic activity">
    <reaction evidence="5">
        <text>[phosphate](n) + ATP = [phosphate](n+1) + ADP</text>
        <dbReference type="Rhea" id="RHEA:19573"/>
        <dbReference type="Rhea" id="RHEA-COMP:9859"/>
        <dbReference type="Rhea" id="RHEA-COMP:14280"/>
        <dbReference type="ChEBI" id="CHEBI:16838"/>
        <dbReference type="ChEBI" id="CHEBI:30616"/>
        <dbReference type="ChEBI" id="CHEBI:456216"/>
    </reaction>
    <physiologicalReaction direction="right-to-left" evidence="5">
        <dbReference type="Rhea" id="RHEA:19575"/>
    </physiologicalReaction>
</comment>
<dbReference type="RefSeq" id="WP_106666253.1">
    <property type="nucleotide sequence ID" value="NZ_PGGM01000012.1"/>
</dbReference>
<dbReference type="Proteomes" id="UP000241764">
    <property type="component" value="Unassembled WGS sequence"/>
</dbReference>
<reference evidence="8" key="1">
    <citation type="submission" date="2017-11" db="EMBL/GenBank/DDBJ databases">
        <authorList>
            <person name="Kuznetsova I."/>
            <person name="Sazanova A."/>
            <person name="Chirak E."/>
            <person name="Safronova V."/>
            <person name="Willems A."/>
        </authorList>
    </citation>
    <scope>NUCLEOTIDE SEQUENCE [LARGE SCALE GENOMIC DNA]</scope>
    <source>
        <strain evidence="8">CCBAU 03422</strain>
    </source>
</reference>
<evidence type="ECO:0000259" key="6">
    <source>
        <dbReference type="Pfam" id="PF03976"/>
    </source>
</evidence>
<keyword evidence="2" id="KW-0808">Transferase</keyword>
<dbReference type="GO" id="GO:0006754">
    <property type="term" value="P:ATP biosynthetic process"/>
    <property type="evidence" value="ECO:0007669"/>
    <property type="project" value="UniProtKB-KW"/>
</dbReference>
<organism evidence="7 8">
    <name type="scientific">Phyllobacterium sophorae</name>
    <dbReference type="NCBI Taxonomy" id="1520277"/>
    <lineage>
        <taxon>Bacteria</taxon>
        <taxon>Pseudomonadati</taxon>
        <taxon>Pseudomonadota</taxon>
        <taxon>Alphaproteobacteria</taxon>
        <taxon>Hyphomicrobiales</taxon>
        <taxon>Phyllobacteriaceae</taxon>
        <taxon>Phyllobacterium</taxon>
    </lineage>
</organism>
<dbReference type="OrthoDB" id="9775224at2"/>
<dbReference type="InterPro" id="IPR022488">
    <property type="entry name" value="PPK2-related"/>
</dbReference>
<dbReference type="AlphaFoldDB" id="A0A2P7B528"/>
<keyword evidence="3" id="KW-0418">Kinase</keyword>
<protein>
    <recommendedName>
        <fullName evidence="6">Polyphosphate kinase-2-related domain-containing protein</fullName>
    </recommendedName>
</protein>
<name>A0A2P7B528_9HYPH</name>